<keyword evidence="4" id="KW-1185">Reference proteome</keyword>
<dbReference type="PANTHER" id="PTHR34611:SF2">
    <property type="entry name" value="INACTIVE RECOMBINATION-PROMOTING NUCLEASE-LIKE PROTEIN RPNE-RELATED"/>
    <property type="match status" value="1"/>
</dbReference>
<dbReference type="RefSeq" id="WP_084164892.1">
    <property type="nucleotide sequence ID" value="NZ_AVFL01000015.1"/>
</dbReference>
<reference evidence="3 4" key="1">
    <citation type="submission" date="2013-08" db="EMBL/GenBank/DDBJ databases">
        <title>The genome sequence of Skermanella stibiiresistens.</title>
        <authorList>
            <person name="Zhu W."/>
            <person name="Wang G."/>
        </authorList>
    </citation>
    <scope>NUCLEOTIDE SEQUENCE [LARGE SCALE GENOMIC DNA]</scope>
    <source>
        <strain evidence="3 4">SB22</strain>
    </source>
</reference>
<evidence type="ECO:0000259" key="1">
    <source>
        <dbReference type="Pfam" id="PF04754"/>
    </source>
</evidence>
<dbReference type="AlphaFoldDB" id="W9GYE5"/>
<evidence type="ECO:0000313" key="4">
    <source>
        <dbReference type="Proteomes" id="UP000019486"/>
    </source>
</evidence>
<dbReference type="InterPro" id="IPR051699">
    <property type="entry name" value="Rpn/YhgA-like_nuclease"/>
</dbReference>
<dbReference type="PANTHER" id="PTHR34611">
    <property type="match status" value="1"/>
</dbReference>
<feature type="domain" description="DUF4351" evidence="2">
    <location>
        <begin position="259"/>
        <end position="312"/>
    </location>
</feature>
<dbReference type="Pfam" id="PF04754">
    <property type="entry name" value="Transposase_31"/>
    <property type="match status" value="1"/>
</dbReference>
<evidence type="ECO:0000259" key="2">
    <source>
        <dbReference type="Pfam" id="PF14261"/>
    </source>
</evidence>
<accession>W9GYE5</accession>
<sequence length="319" mass="36276">MPRSDSVYHRLFSHPLMIEQLIREFVSEEVAAGLDFGRMERVNAKFHSPGGRRREGDVIWRVATNSGEVVHIYLMLEFQSRTDWWMLVRVQVYIGLLWQQIIEERKLPSGSRLPPVLPIVPYNGDRPWTSPTDSAGLNAVAPSSPLWSWQPNIRYHLIDEAAFKAEDLAESDSLVALLFRVENCTQRDELPRLIGRLVDWFKQHAGNEALMRLFGEVVSQAAVSIVGVGDVTTQYNDLTEVQNMLATRFKEWETQLRAEGLTKGRAEMLSRQLERRFGRLPAEADSMIASATAEQLDVYMDRLMEAGSLSDVFQDVQAG</sequence>
<dbReference type="EMBL" id="AVFL01000015">
    <property type="protein sequence ID" value="EWY38955.1"/>
    <property type="molecule type" value="Genomic_DNA"/>
</dbReference>
<name>W9GYE5_9PROT</name>
<evidence type="ECO:0008006" key="5">
    <source>
        <dbReference type="Google" id="ProtNLM"/>
    </source>
</evidence>
<dbReference type="InterPro" id="IPR025587">
    <property type="entry name" value="DUF4351"/>
</dbReference>
<dbReference type="STRING" id="1385369.N825_10315"/>
<protein>
    <recommendedName>
        <fullName evidence="5">Transposase (putative) YhgA-like domain-containing protein</fullName>
    </recommendedName>
</protein>
<dbReference type="Proteomes" id="UP000019486">
    <property type="component" value="Unassembled WGS sequence"/>
</dbReference>
<organism evidence="3 4">
    <name type="scientific">Skermanella stibiiresistens SB22</name>
    <dbReference type="NCBI Taxonomy" id="1385369"/>
    <lineage>
        <taxon>Bacteria</taxon>
        <taxon>Pseudomonadati</taxon>
        <taxon>Pseudomonadota</taxon>
        <taxon>Alphaproteobacteria</taxon>
        <taxon>Rhodospirillales</taxon>
        <taxon>Azospirillaceae</taxon>
        <taxon>Skermanella</taxon>
    </lineage>
</organism>
<dbReference type="InterPro" id="IPR006842">
    <property type="entry name" value="Transposase_31"/>
</dbReference>
<evidence type="ECO:0000313" key="3">
    <source>
        <dbReference type="EMBL" id="EWY38955.1"/>
    </source>
</evidence>
<dbReference type="Pfam" id="PF14261">
    <property type="entry name" value="DUF4351"/>
    <property type="match status" value="1"/>
</dbReference>
<comment type="caution">
    <text evidence="3">The sequence shown here is derived from an EMBL/GenBank/DDBJ whole genome shotgun (WGS) entry which is preliminary data.</text>
</comment>
<dbReference type="OrthoDB" id="932587at2"/>
<proteinExistence type="predicted"/>
<feature type="domain" description="Transposase (putative) YhgA-like" evidence="1">
    <location>
        <begin position="5"/>
        <end position="206"/>
    </location>
</feature>
<gene>
    <name evidence="3" type="ORF">N825_10315</name>
</gene>